<dbReference type="Gene3D" id="3.30.710.10">
    <property type="entry name" value="Potassium Channel Kv1.1, Chain A"/>
    <property type="match status" value="1"/>
</dbReference>
<dbReference type="SUPFAM" id="SSF49599">
    <property type="entry name" value="TRAF domain-like"/>
    <property type="match status" value="1"/>
</dbReference>
<evidence type="ECO:0000313" key="6">
    <source>
        <dbReference type="Proteomes" id="UP000623129"/>
    </source>
</evidence>
<dbReference type="Pfam" id="PF24570">
    <property type="entry name" value="BACK_BPM_SPOP"/>
    <property type="match status" value="1"/>
</dbReference>
<proteinExistence type="inferred from homology"/>
<evidence type="ECO:0000313" key="5">
    <source>
        <dbReference type="EMBL" id="KAF3326855.1"/>
    </source>
</evidence>
<dbReference type="InterPro" id="IPR000210">
    <property type="entry name" value="BTB/POZ_dom"/>
</dbReference>
<dbReference type="Proteomes" id="UP000623129">
    <property type="component" value="Unassembled WGS sequence"/>
</dbReference>
<reference evidence="5" key="1">
    <citation type="submission" date="2020-01" db="EMBL/GenBank/DDBJ databases">
        <title>Genome sequence of Kobresia littledalei, the first chromosome-level genome in the family Cyperaceae.</title>
        <authorList>
            <person name="Qu G."/>
        </authorList>
    </citation>
    <scope>NUCLEOTIDE SEQUENCE</scope>
    <source>
        <strain evidence="5">C.B.Clarke</strain>
        <tissue evidence="5">Leaf</tissue>
    </source>
</reference>
<comment type="caution">
    <text evidence="5">The sequence shown here is derived from an EMBL/GenBank/DDBJ whole genome shotgun (WGS) entry which is preliminary data.</text>
</comment>
<dbReference type="InterPro" id="IPR008974">
    <property type="entry name" value="TRAF-like"/>
</dbReference>
<protein>
    <submittedName>
        <fullName evidence="5">BTB/POZ and MATH domain-containing protein 2-like protein</fullName>
    </submittedName>
</protein>
<dbReference type="AlphaFoldDB" id="A0A833QJ97"/>
<dbReference type="OrthoDB" id="598013at2759"/>
<dbReference type="GO" id="GO:0016567">
    <property type="term" value="P:protein ubiquitination"/>
    <property type="evidence" value="ECO:0007669"/>
    <property type="project" value="InterPro"/>
</dbReference>
<gene>
    <name evidence="5" type="ORF">FCM35_KLT08485</name>
</gene>
<dbReference type="PROSITE" id="PS50144">
    <property type="entry name" value="MATH"/>
    <property type="match status" value="1"/>
</dbReference>
<keyword evidence="6" id="KW-1185">Reference proteome</keyword>
<dbReference type="SMART" id="SM00225">
    <property type="entry name" value="BTB"/>
    <property type="match status" value="1"/>
</dbReference>
<organism evidence="5 6">
    <name type="scientific">Carex littledalei</name>
    <dbReference type="NCBI Taxonomy" id="544730"/>
    <lineage>
        <taxon>Eukaryota</taxon>
        <taxon>Viridiplantae</taxon>
        <taxon>Streptophyta</taxon>
        <taxon>Embryophyta</taxon>
        <taxon>Tracheophyta</taxon>
        <taxon>Spermatophyta</taxon>
        <taxon>Magnoliopsida</taxon>
        <taxon>Liliopsida</taxon>
        <taxon>Poales</taxon>
        <taxon>Cyperaceae</taxon>
        <taxon>Cyperoideae</taxon>
        <taxon>Cariceae</taxon>
        <taxon>Carex</taxon>
        <taxon>Carex subgen. Euthyceras</taxon>
    </lineage>
</organism>
<dbReference type="CDD" id="cd00121">
    <property type="entry name" value="MATH"/>
    <property type="match status" value="1"/>
</dbReference>
<accession>A0A833QJ97</accession>
<dbReference type="CDD" id="cd18280">
    <property type="entry name" value="BTB_POZ_BPM_plant"/>
    <property type="match status" value="1"/>
</dbReference>
<comment type="similarity">
    <text evidence="2">Belongs to the Tdpoz family.</text>
</comment>
<dbReference type="Gene3D" id="1.25.40.420">
    <property type="match status" value="1"/>
</dbReference>
<dbReference type="SUPFAM" id="SSF54695">
    <property type="entry name" value="POZ domain"/>
    <property type="match status" value="1"/>
</dbReference>
<feature type="domain" description="MATH" evidence="4">
    <location>
        <begin position="21"/>
        <end position="150"/>
    </location>
</feature>
<dbReference type="InterPro" id="IPR002083">
    <property type="entry name" value="MATH/TRAF_dom"/>
</dbReference>
<comment type="pathway">
    <text evidence="1">Protein modification; protein ubiquitination.</text>
</comment>
<dbReference type="InterPro" id="IPR056423">
    <property type="entry name" value="BACK_BPM_SPOP"/>
</dbReference>
<dbReference type="Gene3D" id="2.60.210.10">
    <property type="entry name" value="Apoptosis, Tumor Necrosis Factor Receptor Associated Protein 2, Chain A"/>
    <property type="match status" value="1"/>
</dbReference>
<dbReference type="InterPro" id="IPR011333">
    <property type="entry name" value="SKP1/BTB/POZ_sf"/>
</dbReference>
<dbReference type="PROSITE" id="PS50097">
    <property type="entry name" value="BTB"/>
    <property type="match status" value="1"/>
</dbReference>
<evidence type="ECO:0000256" key="2">
    <source>
        <dbReference type="ARBA" id="ARBA00010846"/>
    </source>
</evidence>
<dbReference type="Pfam" id="PF22486">
    <property type="entry name" value="MATH_2"/>
    <property type="match status" value="1"/>
</dbReference>
<name>A0A833QJ97_9POAL</name>
<dbReference type="InterPro" id="IPR045005">
    <property type="entry name" value="BPM1-6"/>
</dbReference>
<evidence type="ECO:0000259" key="4">
    <source>
        <dbReference type="PROSITE" id="PS50144"/>
    </source>
</evidence>
<evidence type="ECO:0000259" key="3">
    <source>
        <dbReference type="PROSITE" id="PS50097"/>
    </source>
</evidence>
<feature type="domain" description="BTB" evidence="3">
    <location>
        <begin position="188"/>
        <end position="255"/>
    </location>
</feature>
<dbReference type="PANTHER" id="PTHR26379:SF340">
    <property type="entry name" value="OS09G0338200 PROTEIN"/>
    <property type="match status" value="1"/>
</dbReference>
<evidence type="ECO:0000256" key="1">
    <source>
        <dbReference type="ARBA" id="ARBA00004906"/>
    </source>
</evidence>
<dbReference type="EMBL" id="SWLB01000018">
    <property type="protein sequence ID" value="KAF3326855.1"/>
    <property type="molecule type" value="Genomic_DNA"/>
</dbReference>
<dbReference type="Pfam" id="PF00651">
    <property type="entry name" value="BTB"/>
    <property type="match status" value="1"/>
</dbReference>
<dbReference type="PANTHER" id="PTHR26379">
    <property type="entry name" value="BTB/POZ AND MATH DOMAIN-CONTAINING PROTEIN 1"/>
    <property type="match status" value="1"/>
</dbReference>
<sequence length="376" mass="42096">MGTAINSMAAPILITKTNYGGMSHLIKINHSQTKDIGQGDYVVSPTFSSGGYEWEILYFPDLDCDDDLEAVYISFSLALTSEDLDVRHVTATFDLSLLEHDDTPSYHAFRRTSYCFSSQGDSFGYSRFIPRSELEEDYVVNDCFTLLCTIYIGTRDSAIAEPESCSIGVPPFDLHKQLERLFKSQERTDVAFEVGGESFPAHRLILAARSPVFNAELFGSMAEASMKSIKINDMKAWVFKALLHFIYTDCLLEHDVVPESETGDVSLAERETVFAQHLLVAADRYGIEGLRIICEERLCKNVNMESVMSTLDLAERLNCVGLKDACLEFIAVPKNFLRLALSERYVSLMQSCPNLLSELQEKVSRTLAFKGIVSVK</sequence>